<sequence>MKRLCFSGVRVACQGGSEGDLHSTLQAPKTHF</sequence>
<protein>
    <submittedName>
        <fullName evidence="1">RCG52752</fullName>
    </submittedName>
</protein>
<accession>A6IR19</accession>
<reference evidence="2" key="1">
    <citation type="submission" date="2005-09" db="EMBL/GenBank/DDBJ databases">
        <authorList>
            <person name="Mural R.J."/>
            <person name="Li P.W."/>
            <person name="Adams M.D."/>
            <person name="Amanatides P.G."/>
            <person name="Baden-Tillson H."/>
            <person name="Barnstead M."/>
            <person name="Chin S.H."/>
            <person name="Dew I."/>
            <person name="Evans C.A."/>
            <person name="Ferriera S."/>
            <person name="Flanigan M."/>
            <person name="Fosler C."/>
            <person name="Glodek A."/>
            <person name="Gu Z."/>
            <person name="Holt R.A."/>
            <person name="Jennings D."/>
            <person name="Kraft C.L."/>
            <person name="Lu F."/>
            <person name="Nguyen T."/>
            <person name="Nusskern D.R."/>
            <person name="Pfannkoch C.M."/>
            <person name="Sitter C."/>
            <person name="Sutton G.G."/>
            <person name="Venter J.C."/>
            <person name="Wang Z."/>
            <person name="Woodage T."/>
            <person name="Zheng X.H."/>
            <person name="Zhong F."/>
        </authorList>
    </citation>
    <scope>NUCLEOTIDE SEQUENCE [LARGE SCALE GENOMIC DNA]</scope>
    <source>
        <strain>BN</strain>
        <strain evidence="2">Sprague-Dawley</strain>
    </source>
</reference>
<proteinExistence type="predicted"/>
<gene>
    <name evidence="1" type="ORF">rCG_52752</name>
</gene>
<name>A6IR19_RAT</name>
<dbReference type="EMBL" id="CH473967">
    <property type="protein sequence ID" value="EDM11172.1"/>
    <property type="molecule type" value="Genomic_DNA"/>
</dbReference>
<evidence type="ECO:0000313" key="2">
    <source>
        <dbReference type="Proteomes" id="UP000234681"/>
    </source>
</evidence>
<evidence type="ECO:0000313" key="1">
    <source>
        <dbReference type="EMBL" id="EDM11172.1"/>
    </source>
</evidence>
<dbReference type="Proteomes" id="UP000234681">
    <property type="component" value="Chromosome 11"/>
</dbReference>
<organism evidence="1 2">
    <name type="scientific">Rattus norvegicus</name>
    <name type="common">Rat</name>
    <dbReference type="NCBI Taxonomy" id="10116"/>
    <lineage>
        <taxon>Eukaryota</taxon>
        <taxon>Metazoa</taxon>
        <taxon>Chordata</taxon>
        <taxon>Craniata</taxon>
        <taxon>Vertebrata</taxon>
        <taxon>Euteleostomi</taxon>
        <taxon>Mammalia</taxon>
        <taxon>Eutheria</taxon>
        <taxon>Euarchontoglires</taxon>
        <taxon>Glires</taxon>
        <taxon>Rodentia</taxon>
        <taxon>Myomorpha</taxon>
        <taxon>Muroidea</taxon>
        <taxon>Muridae</taxon>
        <taxon>Murinae</taxon>
        <taxon>Rattus</taxon>
    </lineage>
</organism>
<dbReference type="AlphaFoldDB" id="A6IR19"/>